<evidence type="ECO:0008006" key="3">
    <source>
        <dbReference type="Google" id="ProtNLM"/>
    </source>
</evidence>
<dbReference type="EMBL" id="JAPYKO010000046">
    <property type="protein sequence ID" value="MEI9406788.1"/>
    <property type="molecule type" value="Genomic_DNA"/>
</dbReference>
<dbReference type="RefSeq" id="WP_337097380.1">
    <property type="nucleotide sequence ID" value="NZ_JAPYKO010000046.1"/>
</dbReference>
<sequence length="283" mass="31435">MSMSLSGFVVTAHSDALAFKDTAALRAEVISRLKGDRRVKQATPDPADPARLSVTRVSPGKDQKLQVDVTNLLGRLRELPADEAEAEIQRFLNVLVLTDTEGGFEADRLIANIRPREHLDGLQGDATPGKDPLYENLAGDVVILYQIDAEESLASVPISEVGGRSLAQLRQLALKNIDKQIPQVRQEKIREGIFIFTVEGDEAISPALLLTDKFWALLEPQFPNGVFIAIPRRDAIFVFDQRLPKAVQIARTLITKVFRDEPDLLSEYVFERRDGTLQVVAEQ</sequence>
<name>A0ABU8KP47_9HYPH</name>
<dbReference type="Proteomes" id="UP001366503">
    <property type="component" value="Unassembled WGS sequence"/>
</dbReference>
<accession>A0ABU8KP47</accession>
<keyword evidence="2" id="KW-1185">Reference proteome</keyword>
<comment type="caution">
    <text evidence="1">The sequence shown here is derived from an EMBL/GenBank/DDBJ whole genome shotgun (WGS) entry which is preliminary data.</text>
</comment>
<reference evidence="1 2" key="1">
    <citation type="submission" date="2022-12" db="EMBL/GenBank/DDBJ databases">
        <authorList>
            <person name="Muema E."/>
        </authorList>
    </citation>
    <scope>NUCLEOTIDE SEQUENCE [LARGE SCALE GENOMIC DNA]</scope>
    <source>
        <strain evidence="2">1330</strain>
    </source>
</reference>
<proteinExistence type="predicted"/>
<organism evidence="1 2">
    <name type="scientific">Mesorhizobium argentiipisi</name>
    <dbReference type="NCBI Taxonomy" id="3015175"/>
    <lineage>
        <taxon>Bacteria</taxon>
        <taxon>Pseudomonadati</taxon>
        <taxon>Pseudomonadota</taxon>
        <taxon>Alphaproteobacteria</taxon>
        <taxon>Hyphomicrobiales</taxon>
        <taxon>Phyllobacteriaceae</taxon>
        <taxon>Mesorhizobium</taxon>
    </lineage>
</organism>
<protein>
    <recommendedName>
        <fullName evidence="3">DUF1444 family protein</fullName>
    </recommendedName>
</protein>
<evidence type="ECO:0000313" key="1">
    <source>
        <dbReference type="EMBL" id="MEI9406788.1"/>
    </source>
</evidence>
<gene>
    <name evidence="1" type="ORF">O7A05_32225</name>
</gene>
<evidence type="ECO:0000313" key="2">
    <source>
        <dbReference type="Proteomes" id="UP001366503"/>
    </source>
</evidence>